<gene>
    <name evidence="1" type="primary">Piso0_003059</name>
    <name evidence="1" type="ORF">GNLVRS01_PISO0G03988g</name>
    <name evidence="2" type="ORF">GNLVRS01_PISO0H03989g</name>
</gene>
<sequence>MHLSQPPPRSAPEPSSIAYYAPYVSIRPRPAKDPPFLPPSPCCCSSAAPMFTVFPAARAHPCPGTSLLCSKIFTQCSWHAWQGSPPRAQAHWRLPYTTSQLRPQHSSPCLRISHQVFRSAVGRSSGAMGHK</sequence>
<evidence type="ECO:0000313" key="2">
    <source>
        <dbReference type="EMBL" id="CCE80731.1"/>
    </source>
</evidence>
<protein>
    <submittedName>
        <fullName evidence="1">Piso0_003059 protein</fullName>
    </submittedName>
</protein>
<dbReference type="Proteomes" id="UP000005222">
    <property type="component" value="Chromosome G"/>
</dbReference>
<accession>G8YK86</accession>
<evidence type="ECO:0000313" key="3">
    <source>
        <dbReference type="Proteomes" id="UP000005222"/>
    </source>
</evidence>
<dbReference type="InParanoid" id="G8YK86"/>
<evidence type="ECO:0000313" key="1">
    <source>
        <dbReference type="EMBL" id="CCE79966.1"/>
    </source>
</evidence>
<dbReference type="EMBL" id="FO082052">
    <property type="protein sequence ID" value="CCE80731.1"/>
    <property type="molecule type" value="Genomic_DNA"/>
</dbReference>
<reference evidence="1" key="1">
    <citation type="submission" date="2011-10" db="EMBL/GenBank/DDBJ databases">
        <authorList>
            <person name="Genoscope - CEA"/>
        </authorList>
    </citation>
    <scope>NUCLEOTIDE SEQUENCE</scope>
</reference>
<name>G8YK86_PICSO</name>
<proteinExistence type="predicted"/>
<dbReference type="AlphaFoldDB" id="G8YK86"/>
<reference evidence="3" key="2">
    <citation type="journal article" date="2012" name="G3 (Bethesda)">
        <title>Pichia sorbitophila, an interspecies yeast hybrid reveals early steps of genome resolution following polyploidization.</title>
        <authorList>
            <person name="Leh Louis V."/>
            <person name="Despons L."/>
            <person name="Friedrich A."/>
            <person name="Martin T."/>
            <person name="Durrens P."/>
            <person name="Casaregola S."/>
            <person name="Neuveglise C."/>
            <person name="Fairhead C."/>
            <person name="Marck C."/>
            <person name="Cruz J.A."/>
            <person name="Straub M.L."/>
            <person name="Kugler V."/>
            <person name="Sacerdot C."/>
            <person name="Uzunov Z."/>
            <person name="Thierry A."/>
            <person name="Weiss S."/>
            <person name="Bleykasten C."/>
            <person name="De Montigny J."/>
            <person name="Jacques N."/>
            <person name="Jung P."/>
            <person name="Lemaire M."/>
            <person name="Mallet S."/>
            <person name="Morel G."/>
            <person name="Richard G.F."/>
            <person name="Sarkar A."/>
            <person name="Savel G."/>
            <person name="Schacherer J."/>
            <person name="Seret M.L."/>
            <person name="Talla E."/>
            <person name="Samson G."/>
            <person name="Jubin C."/>
            <person name="Poulain J."/>
            <person name="Vacherie B."/>
            <person name="Barbe V."/>
            <person name="Pelletier E."/>
            <person name="Sherman D.J."/>
            <person name="Westhof E."/>
            <person name="Weissenbach J."/>
            <person name="Baret P.V."/>
            <person name="Wincker P."/>
            <person name="Gaillardin C."/>
            <person name="Dujon B."/>
            <person name="Souciet J.L."/>
        </authorList>
    </citation>
    <scope>NUCLEOTIDE SEQUENCE [LARGE SCALE GENOMIC DNA]</scope>
    <source>
        <strain evidence="3">ATCC MYA-4447 / BCRC 22081 / CBS 7064 / NBRC 10061 / NRRL Y-12695</strain>
    </source>
</reference>
<dbReference type="HOGENOM" id="CLU_1928380_0_0_1"/>
<organism evidence="1 3">
    <name type="scientific">Pichia sorbitophila (strain ATCC MYA-4447 / BCRC 22081 / CBS 7064 / NBRC 10061 / NRRL Y-12695)</name>
    <name type="common">Hybrid yeast</name>
    <dbReference type="NCBI Taxonomy" id="559304"/>
    <lineage>
        <taxon>Eukaryota</taxon>
        <taxon>Fungi</taxon>
        <taxon>Dikarya</taxon>
        <taxon>Ascomycota</taxon>
        <taxon>Saccharomycotina</taxon>
        <taxon>Pichiomycetes</taxon>
        <taxon>Debaryomycetaceae</taxon>
        <taxon>Millerozyma</taxon>
    </lineage>
</organism>
<dbReference type="Proteomes" id="UP000005222">
    <property type="component" value="Chromosome H"/>
</dbReference>
<keyword evidence="3" id="KW-1185">Reference proteome</keyword>
<dbReference type="EMBL" id="FO082053">
    <property type="protein sequence ID" value="CCE79966.1"/>
    <property type="molecule type" value="Genomic_DNA"/>
</dbReference>